<evidence type="ECO:0000313" key="2">
    <source>
        <dbReference type="Proteomes" id="UP000662703"/>
    </source>
</evidence>
<dbReference type="EMBL" id="ARXX01000015">
    <property type="protein sequence ID" value="MBF5056013.1"/>
    <property type="molecule type" value="Genomic_DNA"/>
</dbReference>
<comment type="caution">
    <text evidence="1">The sequence shown here is derived from an EMBL/GenBank/DDBJ whole genome shotgun (WGS) entry which is preliminary data.</text>
</comment>
<sequence>MNAPLFSSDELRQLREHGIVIWAGRVIFNARPPLDEVSMARVRARCRGPLPEDLLDLWRHTAGGNLDYDLSLPMDGHREAISWCELFYEGSDGYHDLTGWIDHELEQAEEAAEQHGHPWDGKLSVLPIGGFEYCDRIYVVADRHAKDHGQVLAWKMGLPPAWTNALHQDALVTMAPDLKAAFQTLGLERDPLTDDHADTGQEFLDYLAQRQQEHGLPDALAGKITDFYRTALYDWRGPLQAGELGRQPHLAAIALAEAARRDDPRLLKRLADQGVDLGAPLQGGAGAAHLALRHHAHGVLNTLLDLAVPMPARLLNDLKGPVPAVLVERLLRLPDQASTIAVLRAQVHGDPDSAARIRDRLPESERAALVEERRAMLASLQDDLRKVRLGQLGHYLGEDGLRLWIRRLQDQ</sequence>
<proteinExistence type="predicted"/>
<protein>
    <recommendedName>
        <fullName evidence="3">SMI1/KNR4 family protein</fullName>
    </recommendedName>
</protein>
<evidence type="ECO:0008006" key="3">
    <source>
        <dbReference type="Google" id="ProtNLM"/>
    </source>
</evidence>
<gene>
    <name evidence="1" type="ORF">Y5W_01307</name>
</gene>
<evidence type="ECO:0000313" key="1">
    <source>
        <dbReference type="EMBL" id="MBF5056013.1"/>
    </source>
</evidence>
<reference evidence="1 2" key="1">
    <citation type="submission" date="2012-09" db="EMBL/GenBank/DDBJ databases">
        <title>Genome Sequence of alkane-degrading Bacterium Alcanivorax sp. 521-1.</title>
        <authorList>
            <person name="Lai Q."/>
            <person name="Shao Z."/>
        </authorList>
    </citation>
    <scope>NUCLEOTIDE SEQUENCE [LARGE SCALE GENOMIC DNA]</scope>
    <source>
        <strain evidence="1 2">521-1</strain>
    </source>
</reference>
<dbReference type="RefSeq" id="WP_194864597.1">
    <property type="nucleotide sequence ID" value="NZ_ARXX01000015.1"/>
</dbReference>
<keyword evidence="2" id="KW-1185">Reference proteome</keyword>
<organism evidence="1 2">
    <name type="scientific">Alloalcanivorax profundimaris</name>
    <dbReference type="NCBI Taxonomy" id="2735259"/>
    <lineage>
        <taxon>Bacteria</taxon>
        <taxon>Pseudomonadati</taxon>
        <taxon>Pseudomonadota</taxon>
        <taxon>Gammaproteobacteria</taxon>
        <taxon>Oceanospirillales</taxon>
        <taxon>Alcanivoracaceae</taxon>
        <taxon>Alloalcanivorax</taxon>
    </lineage>
</organism>
<accession>A0ABS0APE3</accession>
<dbReference type="Proteomes" id="UP000662703">
    <property type="component" value="Unassembled WGS sequence"/>
</dbReference>
<name>A0ABS0APE3_9GAMM</name>